<dbReference type="EMBL" id="JAXQNO010000019">
    <property type="protein sequence ID" value="KAK4774669.1"/>
    <property type="molecule type" value="Genomic_DNA"/>
</dbReference>
<dbReference type="Proteomes" id="UP001346149">
    <property type="component" value="Unassembled WGS sequence"/>
</dbReference>
<name>A0AAN7KYP1_TRANT</name>
<reference evidence="1 2" key="1">
    <citation type="journal article" date="2023" name="Hortic Res">
        <title>Pangenome of water caltrop reveals structural variations and asymmetric subgenome divergence after allopolyploidization.</title>
        <authorList>
            <person name="Zhang X."/>
            <person name="Chen Y."/>
            <person name="Wang L."/>
            <person name="Yuan Y."/>
            <person name="Fang M."/>
            <person name="Shi L."/>
            <person name="Lu R."/>
            <person name="Comes H.P."/>
            <person name="Ma Y."/>
            <person name="Chen Y."/>
            <person name="Huang G."/>
            <person name="Zhou Y."/>
            <person name="Zheng Z."/>
            <person name="Qiu Y."/>
        </authorList>
    </citation>
    <scope>NUCLEOTIDE SEQUENCE [LARGE SCALE GENOMIC DNA]</scope>
    <source>
        <strain evidence="1">F231</strain>
    </source>
</reference>
<accession>A0AAN7KYP1</accession>
<keyword evidence="2" id="KW-1185">Reference proteome</keyword>
<gene>
    <name evidence="1" type="ORF">SAY86_009604</name>
</gene>
<evidence type="ECO:0000313" key="1">
    <source>
        <dbReference type="EMBL" id="KAK4774669.1"/>
    </source>
</evidence>
<dbReference type="AlphaFoldDB" id="A0AAN7KYP1"/>
<organism evidence="1 2">
    <name type="scientific">Trapa natans</name>
    <name type="common">Water chestnut</name>
    <dbReference type="NCBI Taxonomy" id="22666"/>
    <lineage>
        <taxon>Eukaryota</taxon>
        <taxon>Viridiplantae</taxon>
        <taxon>Streptophyta</taxon>
        <taxon>Embryophyta</taxon>
        <taxon>Tracheophyta</taxon>
        <taxon>Spermatophyta</taxon>
        <taxon>Magnoliopsida</taxon>
        <taxon>eudicotyledons</taxon>
        <taxon>Gunneridae</taxon>
        <taxon>Pentapetalae</taxon>
        <taxon>rosids</taxon>
        <taxon>malvids</taxon>
        <taxon>Myrtales</taxon>
        <taxon>Lythraceae</taxon>
        <taxon>Trapa</taxon>
    </lineage>
</organism>
<protein>
    <submittedName>
        <fullName evidence="1">Uncharacterized protein</fullName>
    </submittedName>
</protein>
<evidence type="ECO:0000313" key="2">
    <source>
        <dbReference type="Proteomes" id="UP001346149"/>
    </source>
</evidence>
<sequence>MKMPLSLAIGLRCWERRPRPPLVGRICGSWRCLTPMHCGGRQKEEQCRFGERRRRLEDIWRPSRSRRRLEEGTSVVIGKRLGRLVALETKKKEGGRWACPNFCRGGERGNGPVFLRIGQIRIGLCSPPRSGLTRFCTQNLQKVAARKIVTIKSYLLQQLVIPSLPGQAPALNRPQRSSRPP</sequence>
<comment type="caution">
    <text evidence="1">The sequence shown here is derived from an EMBL/GenBank/DDBJ whole genome shotgun (WGS) entry which is preliminary data.</text>
</comment>
<proteinExistence type="predicted"/>